<organism evidence="2 3">
    <name type="scientific">Galendromus occidentalis</name>
    <name type="common">western predatory mite</name>
    <dbReference type="NCBI Taxonomy" id="34638"/>
    <lineage>
        <taxon>Eukaryota</taxon>
        <taxon>Metazoa</taxon>
        <taxon>Ecdysozoa</taxon>
        <taxon>Arthropoda</taxon>
        <taxon>Chelicerata</taxon>
        <taxon>Arachnida</taxon>
        <taxon>Acari</taxon>
        <taxon>Parasitiformes</taxon>
        <taxon>Mesostigmata</taxon>
        <taxon>Gamasina</taxon>
        <taxon>Phytoseioidea</taxon>
        <taxon>Phytoseiidae</taxon>
        <taxon>Typhlodrominae</taxon>
        <taxon>Galendromus</taxon>
    </lineage>
</organism>
<reference evidence="3" key="1">
    <citation type="submission" date="2025-08" db="UniProtKB">
        <authorList>
            <consortium name="RefSeq"/>
        </authorList>
    </citation>
    <scope>IDENTIFICATION</scope>
</reference>
<feature type="compositionally biased region" description="Polar residues" evidence="1">
    <location>
        <begin position="422"/>
        <end position="433"/>
    </location>
</feature>
<feature type="region of interest" description="Disordered" evidence="1">
    <location>
        <begin position="422"/>
        <end position="442"/>
    </location>
</feature>
<evidence type="ECO:0000256" key="1">
    <source>
        <dbReference type="SAM" id="MobiDB-lite"/>
    </source>
</evidence>
<name>A0AAJ7L6W1_9ACAR</name>
<feature type="region of interest" description="Disordered" evidence="1">
    <location>
        <begin position="223"/>
        <end position="248"/>
    </location>
</feature>
<feature type="compositionally biased region" description="Low complexity" evidence="1">
    <location>
        <begin position="138"/>
        <end position="149"/>
    </location>
</feature>
<feature type="region of interest" description="Disordered" evidence="1">
    <location>
        <begin position="103"/>
        <end position="188"/>
    </location>
</feature>
<dbReference type="RefSeq" id="XP_018496750.1">
    <property type="nucleotide sequence ID" value="XM_018641234.1"/>
</dbReference>
<gene>
    <name evidence="3" type="primary">LOC100908894</name>
</gene>
<feature type="compositionally biased region" description="Polar residues" evidence="1">
    <location>
        <begin position="343"/>
        <end position="354"/>
    </location>
</feature>
<sequence length="481" mass="53675">MTDRAPASDFGFAFPACEYCGHDVYPGEEQDVGDDKLFWHKNRCFRCYGCHREFFKDRRCNLLPCIALCDDCFPRREFLLDDWRNLNNLSTKQRRVIFLSPVVKPKNTRKPPSESPVKRVRTPGSGLRTSGSVDPTIRASESSSSAKTSDTARKSMNTELQKTGGPPQPERPSISELAAGSGTGAPEESPVIAVEKSHDDVAPQSSEKGIEEQIAEAMGITLPTADIGPPREPVQSPFEAPEHAASRVEKTNRVEKIVVDKEFLVFGLNEWEEVVPNNMTESEYLKLNEGYNEDQNPRSVSALALRVKDERFPNNGDLRRPEVLRRSSSCPKLDPGPDVPETHNLSADKSNDSMHSVSLVEFRTSSDEKEEIDQARQADTCASPLSIPQSSTPILRSSQAYICDDRPPSSFCDEKLWRQSCRSSSRTISPQDTSLEREDGAKERSFQELRALFLTNEMREKPRIPAASVETQSGHQNASRA</sequence>
<protein>
    <submittedName>
        <fullName evidence="3">Uncharacterized protein LOC100908894</fullName>
    </submittedName>
</protein>
<evidence type="ECO:0000313" key="3">
    <source>
        <dbReference type="RefSeq" id="XP_018496750.1"/>
    </source>
</evidence>
<dbReference type="AlphaFoldDB" id="A0AAJ7L6W1"/>
<proteinExistence type="predicted"/>
<evidence type="ECO:0000313" key="2">
    <source>
        <dbReference type="Proteomes" id="UP000694867"/>
    </source>
</evidence>
<feature type="region of interest" description="Disordered" evidence="1">
    <location>
        <begin position="312"/>
        <end position="354"/>
    </location>
</feature>
<feature type="compositionally biased region" description="Basic and acidic residues" evidence="1">
    <location>
        <begin position="312"/>
        <end position="325"/>
    </location>
</feature>
<dbReference type="Proteomes" id="UP000694867">
    <property type="component" value="Unplaced"/>
</dbReference>
<dbReference type="Gene3D" id="2.10.110.10">
    <property type="entry name" value="Cysteine Rich Protein"/>
    <property type="match status" value="1"/>
</dbReference>
<accession>A0AAJ7L6W1</accession>
<feature type="region of interest" description="Disordered" evidence="1">
    <location>
        <begin position="457"/>
        <end position="481"/>
    </location>
</feature>
<feature type="compositionally biased region" description="Polar residues" evidence="1">
    <location>
        <begin position="469"/>
        <end position="481"/>
    </location>
</feature>
<keyword evidence="2" id="KW-1185">Reference proteome</keyword>
<dbReference type="GeneID" id="100908894"/>
<dbReference type="KEGG" id="goe:100908894"/>